<evidence type="ECO:0000313" key="3">
    <source>
        <dbReference type="Proteomes" id="UP000314294"/>
    </source>
</evidence>
<dbReference type="EMBL" id="SRLO01001009">
    <property type="protein sequence ID" value="TNN42841.1"/>
    <property type="molecule type" value="Genomic_DNA"/>
</dbReference>
<comment type="caution">
    <text evidence="2">The sequence shown here is derived from an EMBL/GenBank/DDBJ whole genome shotgun (WGS) entry which is preliminary data.</text>
</comment>
<organism evidence="2 3">
    <name type="scientific">Liparis tanakae</name>
    <name type="common">Tanaka's snailfish</name>
    <dbReference type="NCBI Taxonomy" id="230148"/>
    <lineage>
        <taxon>Eukaryota</taxon>
        <taxon>Metazoa</taxon>
        <taxon>Chordata</taxon>
        <taxon>Craniata</taxon>
        <taxon>Vertebrata</taxon>
        <taxon>Euteleostomi</taxon>
        <taxon>Actinopterygii</taxon>
        <taxon>Neopterygii</taxon>
        <taxon>Teleostei</taxon>
        <taxon>Neoteleostei</taxon>
        <taxon>Acanthomorphata</taxon>
        <taxon>Eupercaria</taxon>
        <taxon>Perciformes</taxon>
        <taxon>Cottioidei</taxon>
        <taxon>Cottales</taxon>
        <taxon>Liparidae</taxon>
        <taxon>Liparis</taxon>
    </lineage>
</organism>
<name>A0A4Z2FP74_9TELE</name>
<feature type="region of interest" description="Disordered" evidence="1">
    <location>
        <begin position="43"/>
        <end position="128"/>
    </location>
</feature>
<accession>A0A4Z2FP74</accession>
<protein>
    <submittedName>
        <fullName evidence="2">Uncharacterized protein</fullName>
    </submittedName>
</protein>
<reference evidence="2 3" key="1">
    <citation type="submission" date="2019-03" db="EMBL/GenBank/DDBJ databases">
        <title>First draft genome of Liparis tanakae, snailfish: a comprehensive survey of snailfish specific genes.</title>
        <authorList>
            <person name="Kim W."/>
            <person name="Song I."/>
            <person name="Jeong J.-H."/>
            <person name="Kim D."/>
            <person name="Kim S."/>
            <person name="Ryu S."/>
            <person name="Song J.Y."/>
            <person name="Lee S.K."/>
        </authorList>
    </citation>
    <scope>NUCLEOTIDE SEQUENCE [LARGE SCALE GENOMIC DNA]</scope>
    <source>
        <tissue evidence="2">Muscle</tissue>
    </source>
</reference>
<feature type="region of interest" description="Disordered" evidence="1">
    <location>
        <begin position="1"/>
        <end position="29"/>
    </location>
</feature>
<sequence length="155" mass="17404">MEEEYEEEEHEEHEEESEAEVEEEYEEEHFVSFAECNPLCLQQGGGRRFIEPETSPEEGSKALGAAAETDKSRSRWRGAGPPPTPPVIRTTGPWRRSPWSGALGGRSSNPLRPFPLRPEESVPSGEDVVPVSRRLGNHFQVQLGGDLRNAPRDQR</sequence>
<proteinExistence type="predicted"/>
<gene>
    <name evidence="2" type="ORF">EYF80_046971</name>
</gene>
<dbReference type="Proteomes" id="UP000314294">
    <property type="component" value="Unassembled WGS sequence"/>
</dbReference>
<evidence type="ECO:0000256" key="1">
    <source>
        <dbReference type="SAM" id="MobiDB-lite"/>
    </source>
</evidence>
<feature type="compositionally biased region" description="Acidic residues" evidence="1">
    <location>
        <begin position="1"/>
        <end position="27"/>
    </location>
</feature>
<keyword evidence="3" id="KW-1185">Reference proteome</keyword>
<dbReference type="AlphaFoldDB" id="A0A4Z2FP74"/>
<evidence type="ECO:0000313" key="2">
    <source>
        <dbReference type="EMBL" id="TNN42841.1"/>
    </source>
</evidence>